<dbReference type="InterPro" id="IPR036986">
    <property type="entry name" value="S4_RNA-bd_sf"/>
</dbReference>
<dbReference type="Gene3D" id="1.10.1050.10">
    <property type="entry name" value="Ribosomal Protein S4 Delta 41, Chain A, domain 1"/>
    <property type="match status" value="1"/>
</dbReference>
<evidence type="ECO:0000256" key="5">
    <source>
        <dbReference type="ARBA" id="ARBA00023274"/>
    </source>
</evidence>
<dbReference type="InterPro" id="IPR022801">
    <property type="entry name" value="Ribosomal_uS4"/>
</dbReference>
<dbReference type="EMBL" id="UINC01000935">
    <property type="protein sequence ID" value="SUZ64475.1"/>
    <property type="molecule type" value="Genomic_DNA"/>
</dbReference>
<dbReference type="CDD" id="cd00165">
    <property type="entry name" value="S4"/>
    <property type="match status" value="1"/>
</dbReference>
<feature type="domain" description="Small ribosomal subunit protein uS4 N-terminal" evidence="7">
    <location>
        <begin position="3"/>
        <end position="97"/>
    </location>
</feature>
<dbReference type="Gene3D" id="3.10.290.10">
    <property type="entry name" value="RNA-binding S4 domain"/>
    <property type="match status" value="1"/>
</dbReference>
<protein>
    <submittedName>
        <fullName evidence="8">Uncharacterized protein</fullName>
    </submittedName>
</protein>
<dbReference type="NCBIfam" id="TIGR01017">
    <property type="entry name" value="rpsD_bact"/>
    <property type="match status" value="1"/>
</dbReference>
<keyword evidence="3" id="KW-0694">RNA-binding</keyword>
<name>A0A381PBX0_9ZZZZ</name>
<evidence type="ECO:0000256" key="1">
    <source>
        <dbReference type="ARBA" id="ARBA00007465"/>
    </source>
</evidence>
<dbReference type="GO" id="GO:0019843">
    <property type="term" value="F:rRNA binding"/>
    <property type="evidence" value="ECO:0007669"/>
    <property type="project" value="UniProtKB-KW"/>
</dbReference>
<organism evidence="8">
    <name type="scientific">marine metagenome</name>
    <dbReference type="NCBI Taxonomy" id="408172"/>
    <lineage>
        <taxon>unclassified sequences</taxon>
        <taxon>metagenomes</taxon>
        <taxon>ecological metagenomes</taxon>
    </lineage>
</organism>
<dbReference type="SUPFAM" id="SSF55174">
    <property type="entry name" value="Alpha-L RNA-binding motif"/>
    <property type="match status" value="1"/>
</dbReference>
<dbReference type="InterPro" id="IPR002942">
    <property type="entry name" value="S4_RNA-bd"/>
</dbReference>
<dbReference type="PANTHER" id="PTHR11831">
    <property type="entry name" value="30S 40S RIBOSOMAL PROTEIN"/>
    <property type="match status" value="1"/>
</dbReference>
<evidence type="ECO:0000313" key="8">
    <source>
        <dbReference type="EMBL" id="SUZ64475.1"/>
    </source>
</evidence>
<keyword evidence="5" id="KW-0687">Ribonucleoprotein</keyword>
<dbReference type="InterPro" id="IPR001912">
    <property type="entry name" value="Ribosomal_uS4_N"/>
</dbReference>
<accession>A0A381PBX0</accession>
<dbReference type="PROSITE" id="PS50889">
    <property type="entry name" value="S4"/>
    <property type="match status" value="1"/>
</dbReference>
<evidence type="ECO:0000259" key="7">
    <source>
        <dbReference type="SMART" id="SM01390"/>
    </source>
</evidence>
<reference evidence="8" key="1">
    <citation type="submission" date="2018-05" db="EMBL/GenBank/DDBJ databases">
        <authorList>
            <person name="Lanie J.A."/>
            <person name="Ng W.-L."/>
            <person name="Kazmierczak K.M."/>
            <person name="Andrzejewski T.M."/>
            <person name="Davidsen T.M."/>
            <person name="Wayne K.J."/>
            <person name="Tettelin H."/>
            <person name="Glass J.I."/>
            <person name="Rusch D."/>
            <person name="Podicherti R."/>
            <person name="Tsui H.-C.T."/>
            <person name="Winkler M.E."/>
        </authorList>
    </citation>
    <scope>NUCLEOTIDE SEQUENCE</scope>
</reference>
<proteinExistence type="inferred from homology"/>
<dbReference type="SMART" id="SM01390">
    <property type="entry name" value="Ribosomal_S4"/>
    <property type="match status" value="1"/>
</dbReference>
<dbReference type="PANTHER" id="PTHR11831:SF4">
    <property type="entry name" value="SMALL RIBOSOMAL SUBUNIT PROTEIN US4M"/>
    <property type="match status" value="1"/>
</dbReference>
<evidence type="ECO:0000256" key="2">
    <source>
        <dbReference type="ARBA" id="ARBA00022730"/>
    </source>
</evidence>
<comment type="similarity">
    <text evidence="1">Belongs to the universal ribosomal protein uS4 family.</text>
</comment>
<gene>
    <name evidence="8" type="ORF">METZ01_LOCUS17329</name>
</gene>
<dbReference type="HAMAP" id="MF_01306_B">
    <property type="entry name" value="Ribosomal_uS4_B"/>
    <property type="match status" value="1"/>
</dbReference>
<dbReference type="AlphaFoldDB" id="A0A381PBX0"/>
<dbReference type="Pfam" id="PF01479">
    <property type="entry name" value="S4"/>
    <property type="match status" value="1"/>
</dbReference>
<dbReference type="Pfam" id="PF00163">
    <property type="entry name" value="Ribosomal_S4"/>
    <property type="match status" value="1"/>
</dbReference>
<dbReference type="NCBIfam" id="NF003717">
    <property type="entry name" value="PRK05327.1"/>
    <property type="match status" value="1"/>
</dbReference>
<feature type="domain" description="RNA-binding S4" evidence="6">
    <location>
        <begin position="98"/>
        <end position="159"/>
    </location>
</feature>
<dbReference type="GO" id="GO:0003735">
    <property type="term" value="F:structural constituent of ribosome"/>
    <property type="evidence" value="ECO:0007669"/>
    <property type="project" value="InterPro"/>
</dbReference>
<dbReference type="GO" id="GO:0042274">
    <property type="term" value="P:ribosomal small subunit biogenesis"/>
    <property type="evidence" value="ECO:0007669"/>
    <property type="project" value="TreeGrafter"/>
</dbReference>
<keyword evidence="4" id="KW-0689">Ribosomal protein</keyword>
<sequence>MGRYTGPSCRLCRRSGEKLFLKGDKCFTPRCAFEKRRNPPGDISRRRRRPTDYAVHLREKQKAKYIYGVMEGQFRRYMTDAFNTPGVTGMNLLRTLERRLDNVVFQLGFADSRKQARQSVLHGHFRVDGVKTDVPSYQVKPGQAISWKPSIKTTDFYAGRIEGVPKRPVPAWLTLDSGDMVGTVVSLPADQDLQAIVDSRLIVEFYSR</sequence>
<dbReference type="GO" id="GO:0015935">
    <property type="term" value="C:small ribosomal subunit"/>
    <property type="evidence" value="ECO:0007669"/>
    <property type="project" value="InterPro"/>
</dbReference>
<dbReference type="SMART" id="SM00363">
    <property type="entry name" value="S4"/>
    <property type="match status" value="1"/>
</dbReference>
<keyword evidence="2" id="KW-0699">rRNA-binding</keyword>
<dbReference type="InterPro" id="IPR005709">
    <property type="entry name" value="Ribosomal_uS4_bac-type"/>
</dbReference>
<dbReference type="FunFam" id="3.10.290.10:FF:000001">
    <property type="entry name" value="30S ribosomal protein S4"/>
    <property type="match status" value="1"/>
</dbReference>
<evidence type="ECO:0000256" key="4">
    <source>
        <dbReference type="ARBA" id="ARBA00022980"/>
    </source>
</evidence>
<evidence type="ECO:0000256" key="3">
    <source>
        <dbReference type="ARBA" id="ARBA00022884"/>
    </source>
</evidence>
<dbReference type="GO" id="GO:0006412">
    <property type="term" value="P:translation"/>
    <property type="evidence" value="ECO:0007669"/>
    <property type="project" value="InterPro"/>
</dbReference>
<evidence type="ECO:0000259" key="6">
    <source>
        <dbReference type="SMART" id="SM00363"/>
    </source>
</evidence>